<keyword evidence="3" id="KW-1185">Reference proteome</keyword>
<dbReference type="Proteomes" id="UP000759298">
    <property type="component" value="Unassembled WGS sequence"/>
</dbReference>
<dbReference type="InterPro" id="IPR037523">
    <property type="entry name" value="VOC_core"/>
</dbReference>
<reference evidence="2 3" key="1">
    <citation type="submission" date="2021-07" db="EMBL/GenBank/DDBJ databases">
        <title>Alteriqipengyuania abyssalis NZ-12B nov, sp.nov isolated from deep sea sponge in pacific ocean.</title>
        <authorList>
            <person name="Tareen S."/>
            <person name="Wink J."/>
        </authorList>
    </citation>
    <scope>NUCLEOTIDE SEQUENCE [LARGE SCALE GENOMIC DNA]</scope>
    <source>
        <strain evidence="2 3">NZ-12B</strain>
    </source>
</reference>
<accession>A0ABS7PG73</accession>
<feature type="domain" description="VOC" evidence="1">
    <location>
        <begin position="1"/>
        <end position="120"/>
    </location>
</feature>
<organism evidence="2 3">
    <name type="scientific">Alteriqipengyuania abyssalis</name>
    <dbReference type="NCBI Taxonomy" id="2860200"/>
    <lineage>
        <taxon>Bacteria</taxon>
        <taxon>Pseudomonadati</taxon>
        <taxon>Pseudomonadota</taxon>
        <taxon>Alphaproteobacteria</taxon>
        <taxon>Sphingomonadales</taxon>
        <taxon>Erythrobacteraceae</taxon>
        <taxon>Alteriqipengyuania</taxon>
    </lineage>
</organism>
<dbReference type="InterPro" id="IPR029068">
    <property type="entry name" value="Glyas_Bleomycin-R_OHBP_Dase"/>
</dbReference>
<gene>
    <name evidence="2" type="ORF">KYN89_13320</name>
</gene>
<dbReference type="EMBL" id="JAHWXP010000003">
    <property type="protein sequence ID" value="MBY8338024.1"/>
    <property type="molecule type" value="Genomic_DNA"/>
</dbReference>
<evidence type="ECO:0000259" key="1">
    <source>
        <dbReference type="PROSITE" id="PS51819"/>
    </source>
</evidence>
<evidence type="ECO:0000313" key="3">
    <source>
        <dbReference type="Proteomes" id="UP000759298"/>
    </source>
</evidence>
<dbReference type="PANTHER" id="PTHR36437:SF2">
    <property type="entry name" value="GLYOXALASE_BLEOMYCIN RESISTANCE PROTEIN_DIOXYGENASE"/>
    <property type="match status" value="1"/>
</dbReference>
<comment type="caution">
    <text evidence="2">The sequence shown here is derived from an EMBL/GenBank/DDBJ whole genome shotgun (WGS) entry which is preliminary data.</text>
</comment>
<dbReference type="Gene3D" id="3.10.180.10">
    <property type="entry name" value="2,3-Dihydroxybiphenyl 1,2-Dioxygenase, domain 1"/>
    <property type="match status" value="1"/>
</dbReference>
<proteinExistence type="predicted"/>
<dbReference type="PANTHER" id="PTHR36437">
    <property type="entry name" value="GLYOXALASE/BLEOMYCIN RESISTANCE PROTEIN/DIOXYGENASE"/>
    <property type="match status" value="1"/>
</dbReference>
<name>A0ABS7PG73_9SPHN</name>
<dbReference type="SUPFAM" id="SSF54593">
    <property type="entry name" value="Glyoxalase/Bleomycin resistance protein/Dihydroxybiphenyl dioxygenase"/>
    <property type="match status" value="1"/>
</dbReference>
<dbReference type="Pfam" id="PF00903">
    <property type="entry name" value="Glyoxalase"/>
    <property type="match status" value="1"/>
</dbReference>
<dbReference type="PROSITE" id="PS51819">
    <property type="entry name" value="VOC"/>
    <property type="match status" value="1"/>
</dbReference>
<protein>
    <submittedName>
        <fullName evidence="2">VOC family protein</fullName>
    </submittedName>
</protein>
<sequence>MTTFLVPDYDEAIAFFRDALDFAVEEDSDLGGGKRWVVVAGARGGKLLLARAANDEQSAAIGHQAGGRVGWFLQSDDFATDHRRMAQWGVEFTEAPREEAYGTVAVFNDPWGNRWDLIEHKDAA</sequence>
<dbReference type="InterPro" id="IPR004360">
    <property type="entry name" value="Glyas_Fos-R_dOase_dom"/>
</dbReference>
<evidence type="ECO:0000313" key="2">
    <source>
        <dbReference type="EMBL" id="MBY8338024.1"/>
    </source>
</evidence>